<dbReference type="InterPro" id="IPR036640">
    <property type="entry name" value="ABC1_TM_sf"/>
</dbReference>
<dbReference type="SUPFAM" id="SSF90123">
    <property type="entry name" value="ABC transporter transmembrane region"/>
    <property type="match status" value="1"/>
</dbReference>
<dbReference type="RefSeq" id="WP_117453241.1">
    <property type="nucleotide sequence ID" value="NZ_JAKVPQ010000011.1"/>
</dbReference>
<dbReference type="SMART" id="SM00382">
    <property type="entry name" value="AAA"/>
    <property type="match status" value="1"/>
</dbReference>
<dbReference type="PANTHER" id="PTHR43394:SF1">
    <property type="entry name" value="ATP-BINDING CASSETTE SUB-FAMILY B MEMBER 10, MITOCHONDRIAL"/>
    <property type="match status" value="1"/>
</dbReference>
<dbReference type="InterPro" id="IPR011527">
    <property type="entry name" value="ABC1_TM_dom"/>
</dbReference>
<feature type="domain" description="ABC transporter" evidence="8">
    <location>
        <begin position="501"/>
        <end position="738"/>
    </location>
</feature>
<evidence type="ECO:0000256" key="2">
    <source>
        <dbReference type="ARBA" id="ARBA00022692"/>
    </source>
</evidence>
<dbReference type="Pfam" id="PF00005">
    <property type="entry name" value="ABC_tran"/>
    <property type="match status" value="1"/>
</dbReference>
<keyword evidence="5 7" id="KW-1133">Transmembrane helix</keyword>
<dbReference type="Proteomes" id="UP001202402">
    <property type="component" value="Unassembled WGS sequence"/>
</dbReference>
<dbReference type="PROSITE" id="PS00211">
    <property type="entry name" value="ABC_TRANSPORTER_1"/>
    <property type="match status" value="1"/>
</dbReference>
<dbReference type="Gene3D" id="3.40.50.300">
    <property type="entry name" value="P-loop containing nucleotide triphosphate hydrolases"/>
    <property type="match status" value="1"/>
</dbReference>
<dbReference type="PROSITE" id="PS50929">
    <property type="entry name" value="ABC_TM1F"/>
    <property type="match status" value="1"/>
</dbReference>
<keyword evidence="6 7" id="KW-0472">Membrane</keyword>
<evidence type="ECO:0000256" key="4">
    <source>
        <dbReference type="ARBA" id="ARBA00022840"/>
    </source>
</evidence>
<feature type="domain" description="ABC transmembrane type-1" evidence="9">
    <location>
        <begin position="212"/>
        <end position="466"/>
    </location>
</feature>
<comment type="subcellular location">
    <subcellularLocation>
        <location evidence="1">Cell membrane</location>
        <topology evidence="1">Multi-pass membrane protein</topology>
    </subcellularLocation>
</comment>
<dbReference type="PROSITE" id="PS50893">
    <property type="entry name" value="ABC_TRANSPORTER_2"/>
    <property type="match status" value="1"/>
</dbReference>
<evidence type="ECO:0000256" key="5">
    <source>
        <dbReference type="ARBA" id="ARBA00022989"/>
    </source>
</evidence>
<evidence type="ECO:0000259" key="9">
    <source>
        <dbReference type="PROSITE" id="PS50929"/>
    </source>
</evidence>
<comment type="caution">
    <text evidence="10">The sequence shown here is derived from an EMBL/GenBank/DDBJ whole genome shotgun (WGS) entry which is preliminary data.</text>
</comment>
<keyword evidence="11" id="KW-1185">Reference proteome</keyword>
<evidence type="ECO:0000313" key="10">
    <source>
        <dbReference type="EMBL" id="MCH4286240.1"/>
    </source>
</evidence>
<reference evidence="10 11" key="1">
    <citation type="submission" date="2022-02" db="EMBL/GenBank/DDBJ databases">
        <title>Genome of Erysipelotrichaceae sp. nov. NSJ-176 isolated from human feces.</title>
        <authorList>
            <person name="Abdugheni R."/>
        </authorList>
    </citation>
    <scope>NUCLEOTIDE SEQUENCE [LARGE SCALE GENOMIC DNA]</scope>
    <source>
        <strain evidence="10 11">NSJ-176</strain>
    </source>
</reference>
<evidence type="ECO:0000256" key="6">
    <source>
        <dbReference type="ARBA" id="ARBA00023136"/>
    </source>
</evidence>
<evidence type="ECO:0000256" key="7">
    <source>
        <dbReference type="SAM" id="Phobius"/>
    </source>
</evidence>
<name>A0ABS9R9A0_9FIRM</name>
<keyword evidence="3" id="KW-0547">Nucleotide-binding</keyword>
<dbReference type="InterPro" id="IPR003439">
    <property type="entry name" value="ABC_transporter-like_ATP-bd"/>
</dbReference>
<dbReference type="InterPro" id="IPR003593">
    <property type="entry name" value="AAA+_ATPase"/>
</dbReference>
<gene>
    <name evidence="10" type="ORF">LQE99_14030</name>
</gene>
<sequence length="748" mass="83018">MTKLVKYLKPFIVSLIVVVALLFGQAQCELALPDLMSDIVDTGIQKGGIIDGVPSVIRESQYNKMKIFMDEKQQKLFESNYTLLTSNKASADEKDDYPALAKENVYQLKDIDEDTRQDINKIMVIPMTLVNGIDEAVKDPKSEMMEKMPEQVKQMLESGVDIYTILPMMPKEELQKLEDETSTKLNAMGDTSYNAAGASVVKAEYKAIGMDVDAMQSNYILYAGGKMLLVALCSAVAAILVGLFASRIGAGFARNLRKDVFAKVESFSSSEFNKFSTSSLITRTTNDVQQIQMVIIMFLRMVAYAPIIGIGAIIHVMNTEASMTWIIALCVVLLLSLIGVLMSLAMPKFKINQKLIDATNSVTREFLEGMPVIRAFNTQKYEEKKFDDVNQKVLKTNLFINRTMSFMMPAMMFIMNGASLLIVWVGGHQIADGNIQIGDMLAFIQYSMQIIMAFLMIAMIAVMLPRASVSANRIYDVLSCKNMIQDPKNPKHFDDSQKGYIDFENVSFRYPGAEEDVLHDISFTAKPGETTAFIGSTGSGKSTIINLVPRFFDVTNGRILIDGVDIRDVTQHELRNKIGYVPQKGILFSGDIESNLRYAKQDATQEDLQMASDVAQATEFIESKPEGYASPIAQGGTNVSGGQKQRLSIARALVKKPEIYIFDDSFSALDFKTDANLRAALSQVTKETKATVLLVAQRISSIMHAERIVVLDKGRVAGIGTHDELMRSCEVYQEIAYSQLSKEELGNE</sequence>
<dbReference type="CDD" id="cd18548">
    <property type="entry name" value="ABC_6TM_Tm287_like"/>
    <property type="match status" value="1"/>
</dbReference>
<dbReference type="InterPro" id="IPR027417">
    <property type="entry name" value="P-loop_NTPase"/>
</dbReference>
<protein>
    <submittedName>
        <fullName evidence="10">ABC transporter ATP-binding protein/permease</fullName>
    </submittedName>
</protein>
<keyword evidence="4 10" id="KW-0067">ATP-binding</keyword>
<feature type="transmembrane region" description="Helical" evidence="7">
    <location>
        <begin position="443"/>
        <end position="464"/>
    </location>
</feature>
<evidence type="ECO:0000313" key="11">
    <source>
        <dbReference type="Proteomes" id="UP001202402"/>
    </source>
</evidence>
<organism evidence="10 11">
    <name type="scientific">Amedibacillus hominis</name>
    <dbReference type="NCBI Taxonomy" id="2897776"/>
    <lineage>
        <taxon>Bacteria</taxon>
        <taxon>Bacillati</taxon>
        <taxon>Bacillota</taxon>
        <taxon>Erysipelotrichia</taxon>
        <taxon>Erysipelotrichales</taxon>
        <taxon>Erysipelotrichaceae</taxon>
        <taxon>Amedibacillus</taxon>
    </lineage>
</organism>
<accession>A0ABS9R9A0</accession>
<proteinExistence type="predicted"/>
<keyword evidence="2 7" id="KW-0812">Transmembrane</keyword>
<dbReference type="InterPro" id="IPR039421">
    <property type="entry name" value="Type_1_exporter"/>
</dbReference>
<dbReference type="InterPro" id="IPR017871">
    <property type="entry name" value="ABC_transporter-like_CS"/>
</dbReference>
<dbReference type="Gene3D" id="1.20.1560.10">
    <property type="entry name" value="ABC transporter type 1, transmembrane domain"/>
    <property type="match status" value="1"/>
</dbReference>
<feature type="transmembrane region" description="Helical" evidence="7">
    <location>
        <begin position="219"/>
        <end position="245"/>
    </location>
</feature>
<feature type="transmembrane region" description="Helical" evidence="7">
    <location>
        <begin position="293"/>
        <end position="317"/>
    </location>
</feature>
<dbReference type="GO" id="GO:0005524">
    <property type="term" value="F:ATP binding"/>
    <property type="evidence" value="ECO:0007669"/>
    <property type="project" value="UniProtKB-KW"/>
</dbReference>
<evidence type="ECO:0000256" key="3">
    <source>
        <dbReference type="ARBA" id="ARBA00022741"/>
    </source>
</evidence>
<evidence type="ECO:0000259" key="8">
    <source>
        <dbReference type="PROSITE" id="PS50893"/>
    </source>
</evidence>
<dbReference type="Pfam" id="PF00664">
    <property type="entry name" value="ABC_membrane"/>
    <property type="match status" value="1"/>
</dbReference>
<dbReference type="SUPFAM" id="SSF52540">
    <property type="entry name" value="P-loop containing nucleoside triphosphate hydrolases"/>
    <property type="match status" value="1"/>
</dbReference>
<feature type="transmembrane region" description="Helical" evidence="7">
    <location>
        <begin position="323"/>
        <end position="345"/>
    </location>
</feature>
<evidence type="ECO:0000256" key="1">
    <source>
        <dbReference type="ARBA" id="ARBA00004651"/>
    </source>
</evidence>
<dbReference type="PANTHER" id="PTHR43394">
    <property type="entry name" value="ATP-DEPENDENT PERMEASE MDL1, MITOCHONDRIAL"/>
    <property type="match status" value="1"/>
</dbReference>
<dbReference type="EMBL" id="JAKVPQ010000011">
    <property type="protein sequence ID" value="MCH4286240.1"/>
    <property type="molecule type" value="Genomic_DNA"/>
</dbReference>
<feature type="transmembrane region" description="Helical" evidence="7">
    <location>
        <begin position="410"/>
        <end position="431"/>
    </location>
</feature>